<evidence type="ECO:0000256" key="1">
    <source>
        <dbReference type="SAM" id="MobiDB-lite"/>
    </source>
</evidence>
<reference evidence="2 3" key="1">
    <citation type="submission" date="2016-02" db="EMBL/GenBank/DDBJ databases">
        <title>Genome analysis of coral dinoflagellate symbionts highlights evolutionary adaptations to a symbiotic lifestyle.</title>
        <authorList>
            <person name="Aranda M."/>
            <person name="Li Y."/>
            <person name="Liew Y.J."/>
            <person name="Baumgarten S."/>
            <person name="Simakov O."/>
            <person name="Wilson M."/>
            <person name="Piel J."/>
            <person name="Ashoor H."/>
            <person name="Bougouffa S."/>
            <person name="Bajic V.B."/>
            <person name="Ryu T."/>
            <person name="Ravasi T."/>
            <person name="Bayer T."/>
            <person name="Micklem G."/>
            <person name="Kim H."/>
            <person name="Bhak J."/>
            <person name="Lajeunesse T.C."/>
            <person name="Voolstra C.R."/>
        </authorList>
    </citation>
    <scope>NUCLEOTIDE SEQUENCE [LARGE SCALE GENOMIC DNA]</scope>
    <source>
        <strain evidence="2 3">CCMP2467</strain>
    </source>
</reference>
<name>A0A1Q9DIK0_SYMMI</name>
<dbReference type="InterPro" id="IPR011004">
    <property type="entry name" value="Trimer_LpxA-like_sf"/>
</dbReference>
<evidence type="ECO:0000313" key="2">
    <source>
        <dbReference type="EMBL" id="OLP95017.1"/>
    </source>
</evidence>
<feature type="compositionally biased region" description="Basic and acidic residues" evidence="1">
    <location>
        <begin position="130"/>
        <end position="143"/>
    </location>
</feature>
<dbReference type="OrthoDB" id="422394at2759"/>
<comment type="caution">
    <text evidence="2">The sequence shown here is derived from an EMBL/GenBank/DDBJ whole genome shotgun (WGS) entry which is preliminary data.</text>
</comment>
<feature type="region of interest" description="Disordered" evidence="1">
    <location>
        <begin position="170"/>
        <end position="198"/>
    </location>
</feature>
<dbReference type="SUPFAM" id="SSF51161">
    <property type="entry name" value="Trimeric LpxA-like enzymes"/>
    <property type="match status" value="1"/>
</dbReference>
<dbReference type="Gene3D" id="2.160.10.10">
    <property type="entry name" value="Hexapeptide repeat proteins"/>
    <property type="match status" value="1"/>
</dbReference>
<dbReference type="AlphaFoldDB" id="A0A1Q9DIK0"/>
<keyword evidence="3" id="KW-1185">Reference proteome</keyword>
<organism evidence="2 3">
    <name type="scientific">Symbiodinium microadriaticum</name>
    <name type="common">Dinoflagellate</name>
    <name type="synonym">Zooxanthella microadriatica</name>
    <dbReference type="NCBI Taxonomy" id="2951"/>
    <lineage>
        <taxon>Eukaryota</taxon>
        <taxon>Sar</taxon>
        <taxon>Alveolata</taxon>
        <taxon>Dinophyceae</taxon>
        <taxon>Suessiales</taxon>
        <taxon>Symbiodiniaceae</taxon>
        <taxon>Symbiodinium</taxon>
    </lineage>
</organism>
<feature type="region of interest" description="Disordered" evidence="1">
    <location>
        <begin position="124"/>
        <end position="145"/>
    </location>
</feature>
<protein>
    <submittedName>
        <fullName evidence="2">Uncharacterized protein</fullName>
    </submittedName>
</protein>
<dbReference type="EMBL" id="LSRX01000519">
    <property type="protein sequence ID" value="OLP95017.1"/>
    <property type="molecule type" value="Genomic_DNA"/>
</dbReference>
<evidence type="ECO:0000313" key="3">
    <source>
        <dbReference type="Proteomes" id="UP000186817"/>
    </source>
</evidence>
<accession>A0A1Q9DIK0</accession>
<dbReference type="Proteomes" id="UP000186817">
    <property type="component" value="Unassembled WGS sequence"/>
</dbReference>
<sequence>MEYHVVIGLQSSMEYHVVIGLQSSMEYHVVIGLQSSMEYHVVIGLQSSMEYHVVIGLQSSMEYHVVIGLQSSMEYHVVIGLQSSMEYHVVIGLQSSMEYHVVIGLQSSMEYHGDQTMFPESGPFIGEQTTGREEGPRAEEAESHAPSQLDLLGVIAAGMKQLQEAQVRALDKKSSGGDQETVKPGTATLPELRAPEPETSPVEVQDWLQLLQAPMADLSDNSYEWWAQVQALALQGYEQWSSATPLERLAMKQPYSKELEEGRFARLNSRAASMLLAALDSTVRADLVMRKSTQSATGILYRVLTLYQPGGENEKRLVLDQLQSPSACADPAKAAKSLRDWERWLRRAKDIGVTTPDATVLARALSNIMKGVLENHPDAAFRTSQGFDLYGIFNGYVEDCQGYSESVGNGIPETVSMVCEVGQDAADFSYPAARRPPEEDHPEALKKIMDDASKMQLDELKLKAMKVDGDDGPKHVEEKGVLLDSGSTHVLRPAHSEMEEQNTKAVCVTLAGDEQRVLKQAPSGSILLAAEEKDRVQTIVPFGAMMDHLNCTLKWNKNGLVLVHPTHGRIKTRVRAGCPEMTDAGQAAEIIAELEMRRVEERKEKTKSLQDKLSALRTMEVKKEDWRTNLAAYAQEGCVVDGLQVLFKCPVFQDLPEAVTATMVPNVEVTDKSGWEYLKELPLSRRLRKRSTTVVVQRQKEFDFWWRRHQGRPGGCAMVTCATPS</sequence>
<proteinExistence type="predicted"/>
<gene>
    <name evidence="2" type="ORF">AK812_SmicGene22901</name>
</gene>